<evidence type="ECO:0000313" key="3">
    <source>
        <dbReference type="WBParaSite" id="MhA1_Contig1121.frz3.gene3"/>
    </source>
</evidence>
<feature type="region of interest" description="Disordered" evidence="1">
    <location>
        <begin position="1"/>
        <end position="27"/>
    </location>
</feature>
<feature type="region of interest" description="Disordered" evidence="1">
    <location>
        <begin position="53"/>
        <end position="109"/>
    </location>
</feature>
<accession>A0A1I8B013</accession>
<feature type="compositionally biased region" description="Basic residues" evidence="1">
    <location>
        <begin position="82"/>
        <end position="107"/>
    </location>
</feature>
<protein>
    <submittedName>
        <fullName evidence="3">Uncharacterized protein</fullName>
    </submittedName>
</protein>
<proteinExistence type="predicted"/>
<dbReference type="Proteomes" id="UP000095281">
    <property type="component" value="Unplaced"/>
</dbReference>
<reference evidence="3" key="1">
    <citation type="submission" date="2016-11" db="UniProtKB">
        <authorList>
            <consortium name="WormBaseParasite"/>
        </authorList>
    </citation>
    <scope>IDENTIFICATION</scope>
</reference>
<feature type="compositionally biased region" description="Polar residues" evidence="1">
    <location>
        <begin position="68"/>
        <end position="79"/>
    </location>
</feature>
<dbReference type="AlphaFoldDB" id="A0A1I8B013"/>
<sequence>MSENKDNNKQNEKQAEEEKQEKIIVKNKKDKCKCMGEIKESLEGIKEAIMLLVEKKEEEDTTNEEDSTSGSQEQNNNNMNFHGHHQNRGHHQFRGGRGGYRGRRPARQHFEPYYNNYNFRRSGSMGPQRHY</sequence>
<name>A0A1I8B013_MELHA</name>
<evidence type="ECO:0000313" key="2">
    <source>
        <dbReference type="Proteomes" id="UP000095281"/>
    </source>
</evidence>
<evidence type="ECO:0000256" key="1">
    <source>
        <dbReference type="SAM" id="MobiDB-lite"/>
    </source>
</evidence>
<feature type="compositionally biased region" description="Basic and acidic residues" evidence="1">
    <location>
        <begin position="1"/>
        <end position="24"/>
    </location>
</feature>
<dbReference type="WBParaSite" id="MhA1_Contig1121.frz3.gene3">
    <property type="protein sequence ID" value="MhA1_Contig1121.frz3.gene3"/>
    <property type="gene ID" value="MhA1_Contig1121.frz3.gene3"/>
</dbReference>
<organism evidence="2 3">
    <name type="scientific">Meloidogyne hapla</name>
    <name type="common">Root-knot nematode worm</name>
    <dbReference type="NCBI Taxonomy" id="6305"/>
    <lineage>
        <taxon>Eukaryota</taxon>
        <taxon>Metazoa</taxon>
        <taxon>Ecdysozoa</taxon>
        <taxon>Nematoda</taxon>
        <taxon>Chromadorea</taxon>
        <taxon>Rhabditida</taxon>
        <taxon>Tylenchina</taxon>
        <taxon>Tylenchomorpha</taxon>
        <taxon>Tylenchoidea</taxon>
        <taxon>Meloidogynidae</taxon>
        <taxon>Meloidogyninae</taxon>
        <taxon>Meloidogyne</taxon>
    </lineage>
</organism>
<keyword evidence="2" id="KW-1185">Reference proteome</keyword>